<reference evidence="1 2" key="1">
    <citation type="submission" date="2016-02" db="EMBL/GenBank/DDBJ databases">
        <authorList>
            <person name="Wen L."/>
            <person name="He K."/>
            <person name="Yang H."/>
        </authorList>
    </citation>
    <scope>NUCLEOTIDE SEQUENCE [LARGE SCALE GENOMIC DNA]</scope>
    <source>
        <strain evidence="1 2">CMW7778B</strain>
    </source>
</reference>
<evidence type="ECO:0000313" key="2">
    <source>
        <dbReference type="Proteomes" id="UP000070505"/>
    </source>
</evidence>
<sequence length="40" mass="4608">MRMFKLSEVMSSIWTITRDAFAFISKRAQSIAKTILICVI</sequence>
<dbReference type="EMBL" id="LSRC01000059">
    <property type="protein sequence ID" value="KXI15725.1"/>
    <property type="molecule type" value="Genomic_DNA"/>
</dbReference>
<gene>
    <name evidence="1" type="ORF">HMPREF3230_01291</name>
</gene>
<name>A0A135Z240_GARVA</name>
<dbReference type="AlphaFoldDB" id="A0A135Z240"/>
<dbReference type="Proteomes" id="UP000070505">
    <property type="component" value="Unassembled WGS sequence"/>
</dbReference>
<evidence type="ECO:0000313" key="1">
    <source>
        <dbReference type="EMBL" id="KXI15725.1"/>
    </source>
</evidence>
<feature type="non-terminal residue" evidence="1">
    <location>
        <position position="40"/>
    </location>
</feature>
<comment type="caution">
    <text evidence="1">The sequence shown here is derived from an EMBL/GenBank/DDBJ whole genome shotgun (WGS) entry which is preliminary data.</text>
</comment>
<dbReference type="PATRIC" id="fig|2702.101.peg.1274"/>
<organism evidence="1 2">
    <name type="scientific">Gardnerella vaginalis</name>
    <dbReference type="NCBI Taxonomy" id="2702"/>
    <lineage>
        <taxon>Bacteria</taxon>
        <taxon>Bacillati</taxon>
        <taxon>Actinomycetota</taxon>
        <taxon>Actinomycetes</taxon>
        <taxon>Bifidobacteriales</taxon>
        <taxon>Bifidobacteriaceae</taxon>
        <taxon>Gardnerella</taxon>
    </lineage>
</organism>
<protein>
    <submittedName>
        <fullName evidence="1">Uncharacterized protein</fullName>
    </submittedName>
</protein>
<proteinExistence type="predicted"/>
<accession>A0A135Z240</accession>